<proteinExistence type="predicted"/>
<accession>A0ABD2I4J8</accession>
<dbReference type="Proteomes" id="UP001620626">
    <property type="component" value="Unassembled WGS sequence"/>
</dbReference>
<evidence type="ECO:0000256" key="1">
    <source>
        <dbReference type="SAM" id="Phobius"/>
    </source>
</evidence>
<dbReference type="EMBL" id="JBICBT010001409">
    <property type="protein sequence ID" value="KAL3068058.1"/>
    <property type="molecule type" value="Genomic_DNA"/>
</dbReference>
<evidence type="ECO:0000313" key="3">
    <source>
        <dbReference type="Proteomes" id="UP001620626"/>
    </source>
</evidence>
<comment type="caution">
    <text evidence="2">The sequence shown here is derived from an EMBL/GenBank/DDBJ whole genome shotgun (WGS) entry which is preliminary data.</text>
</comment>
<gene>
    <name evidence="2" type="ORF">niasHT_038048</name>
</gene>
<protein>
    <submittedName>
        <fullName evidence="2">Uncharacterized protein</fullName>
    </submittedName>
</protein>
<keyword evidence="1" id="KW-0472">Membrane</keyword>
<dbReference type="PANTHER" id="PTHR35574:SF4">
    <property type="entry name" value="CLC-LIKE PROTEIN"/>
    <property type="match status" value="1"/>
</dbReference>
<dbReference type="Pfam" id="PF07062">
    <property type="entry name" value="Clc-like"/>
    <property type="match status" value="1"/>
</dbReference>
<feature type="transmembrane region" description="Helical" evidence="1">
    <location>
        <begin position="134"/>
        <end position="160"/>
    </location>
</feature>
<dbReference type="PANTHER" id="PTHR35574">
    <property type="entry name" value="PUTATIVE-RELATED"/>
    <property type="match status" value="1"/>
</dbReference>
<sequence>MPFFCCRCSFVLLRPPVPPPPPRLLLLSLSLSFFGCAVSLTSLALPSWQLLDLPELSAVHEHSILYDCVRSEVTPLDHLSARDATVRGPTRRCAFKTDRNLFIGSSQLLRIAVEDDDLRARELLSHRFLPHHKAMLFFSAFTLLFALFSFAVGIFSICFWPNSVLQFALIGLATSCSLLADALFFIGANRDEIRRVPGPFGTHQQHLSYAFFVHVFASSLLVFASICSAIAYYLPMTKMKRRQNDDGQKEETMAEGKCLNNGAAVLLRDGLFLSAASLPCPSVSPNSSLSDCFPPPPPTPRLFQRDWMSQYLTGRKGTVGAESTVARRESDGGWWSAV</sequence>
<keyword evidence="1" id="KW-1133">Transmembrane helix</keyword>
<dbReference type="AlphaFoldDB" id="A0ABD2I4J8"/>
<feature type="transmembrane region" description="Helical" evidence="1">
    <location>
        <begin position="208"/>
        <end position="234"/>
    </location>
</feature>
<keyword evidence="3" id="KW-1185">Reference proteome</keyword>
<name>A0ABD2I4J8_9BILA</name>
<dbReference type="InterPro" id="IPR010761">
    <property type="entry name" value="Clc_prot-like"/>
</dbReference>
<feature type="transmembrane region" description="Helical" evidence="1">
    <location>
        <begin position="167"/>
        <end position="188"/>
    </location>
</feature>
<keyword evidence="1" id="KW-0812">Transmembrane</keyword>
<organism evidence="2 3">
    <name type="scientific">Heterodera trifolii</name>
    <dbReference type="NCBI Taxonomy" id="157864"/>
    <lineage>
        <taxon>Eukaryota</taxon>
        <taxon>Metazoa</taxon>
        <taxon>Ecdysozoa</taxon>
        <taxon>Nematoda</taxon>
        <taxon>Chromadorea</taxon>
        <taxon>Rhabditida</taxon>
        <taxon>Tylenchina</taxon>
        <taxon>Tylenchomorpha</taxon>
        <taxon>Tylenchoidea</taxon>
        <taxon>Heteroderidae</taxon>
        <taxon>Heteroderinae</taxon>
        <taxon>Heterodera</taxon>
    </lineage>
</organism>
<evidence type="ECO:0000313" key="2">
    <source>
        <dbReference type="EMBL" id="KAL3068058.1"/>
    </source>
</evidence>
<reference evidence="2 3" key="1">
    <citation type="submission" date="2024-10" db="EMBL/GenBank/DDBJ databases">
        <authorList>
            <person name="Kim D."/>
        </authorList>
    </citation>
    <scope>NUCLEOTIDE SEQUENCE [LARGE SCALE GENOMIC DNA]</scope>
    <source>
        <strain evidence="2">BH-2024</strain>
    </source>
</reference>